<dbReference type="SUPFAM" id="SSF46689">
    <property type="entry name" value="Homeodomain-like"/>
    <property type="match status" value="1"/>
</dbReference>
<sequence length="184" mass="20943">MPTEENNYTPEFKKKIAQQALDQSKQNLEQLSKEHNVPVSVILMWATELEKGGEEAFKEADKTEDKAHKASNTVDVTVSEEEVSSSIEYGVMSDNLNYKRLTFWSVLGIVLVLVFVQALFEMYQYNTQNMEQRVAAESGDYYQSVQLKKEANEHLNNFGVVNLEEGTYSMPIDSVINNMAVNEE</sequence>
<dbReference type="InterPro" id="IPR009057">
    <property type="entry name" value="Homeodomain-like_sf"/>
</dbReference>
<name>A0ABT3PSZ2_9BACT</name>
<keyword evidence="1" id="KW-1133">Transmembrane helix</keyword>
<proteinExistence type="predicted"/>
<evidence type="ECO:0000313" key="2">
    <source>
        <dbReference type="EMBL" id="MCW9708981.1"/>
    </source>
</evidence>
<protein>
    <submittedName>
        <fullName evidence="2">Transposase</fullName>
    </submittedName>
</protein>
<reference evidence="2 3" key="1">
    <citation type="submission" date="2021-03" db="EMBL/GenBank/DDBJ databases">
        <title>Aliifodinibius sp. nov., a new bacterium isolated from saline soil.</title>
        <authorList>
            <person name="Galisteo C."/>
            <person name="De La Haba R."/>
            <person name="Sanchez-Porro C."/>
            <person name="Ventosa A."/>
        </authorList>
    </citation>
    <scope>NUCLEOTIDE SEQUENCE [LARGE SCALE GENOMIC DNA]</scope>
    <source>
        <strain evidence="2 3">1BSP15-2V2</strain>
    </source>
</reference>
<keyword evidence="3" id="KW-1185">Reference proteome</keyword>
<keyword evidence="1" id="KW-0472">Membrane</keyword>
<feature type="transmembrane region" description="Helical" evidence="1">
    <location>
        <begin position="101"/>
        <end position="120"/>
    </location>
</feature>
<organism evidence="2 3">
    <name type="scientific">Fodinibius salsisoli</name>
    <dbReference type="NCBI Taxonomy" id="2820877"/>
    <lineage>
        <taxon>Bacteria</taxon>
        <taxon>Pseudomonadati</taxon>
        <taxon>Balneolota</taxon>
        <taxon>Balneolia</taxon>
        <taxon>Balneolales</taxon>
        <taxon>Balneolaceae</taxon>
        <taxon>Fodinibius</taxon>
    </lineage>
</organism>
<evidence type="ECO:0000256" key="1">
    <source>
        <dbReference type="SAM" id="Phobius"/>
    </source>
</evidence>
<dbReference type="EMBL" id="JAGGJA010000020">
    <property type="protein sequence ID" value="MCW9708981.1"/>
    <property type="molecule type" value="Genomic_DNA"/>
</dbReference>
<gene>
    <name evidence="2" type="ORF">J6I44_19130</name>
</gene>
<keyword evidence="1" id="KW-0812">Transmembrane</keyword>
<dbReference type="RefSeq" id="WP_265767800.1">
    <property type="nucleotide sequence ID" value="NZ_JAGGJA010000020.1"/>
</dbReference>
<evidence type="ECO:0000313" key="3">
    <source>
        <dbReference type="Proteomes" id="UP001207918"/>
    </source>
</evidence>
<accession>A0ABT3PSZ2</accession>
<dbReference type="Proteomes" id="UP001207918">
    <property type="component" value="Unassembled WGS sequence"/>
</dbReference>
<comment type="caution">
    <text evidence="2">The sequence shown here is derived from an EMBL/GenBank/DDBJ whole genome shotgun (WGS) entry which is preliminary data.</text>
</comment>